<dbReference type="SUPFAM" id="SSF52833">
    <property type="entry name" value="Thioredoxin-like"/>
    <property type="match status" value="1"/>
</dbReference>
<accession>A0ABW2TUF8</accession>
<keyword evidence="2" id="KW-1185">Reference proteome</keyword>
<dbReference type="PANTHER" id="PTHR31902">
    <property type="entry name" value="ACTIN PATCHES DISTAL PROTEIN 1"/>
    <property type="match status" value="1"/>
</dbReference>
<reference evidence="2" key="1">
    <citation type="journal article" date="2019" name="Int. J. Syst. Evol. Microbiol.">
        <title>The Global Catalogue of Microorganisms (GCM) 10K type strain sequencing project: providing services to taxonomists for standard genome sequencing and annotation.</title>
        <authorList>
            <consortium name="The Broad Institute Genomics Platform"/>
            <consortium name="The Broad Institute Genome Sequencing Center for Infectious Disease"/>
            <person name="Wu L."/>
            <person name="Ma J."/>
        </authorList>
    </citation>
    <scope>NUCLEOTIDE SEQUENCE [LARGE SCALE GENOMIC DNA]</scope>
    <source>
        <strain evidence="2">JCM 17695</strain>
    </source>
</reference>
<dbReference type="InterPro" id="IPR009737">
    <property type="entry name" value="Aim32/Apd1-like"/>
</dbReference>
<evidence type="ECO:0000313" key="2">
    <source>
        <dbReference type="Proteomes" id="UP001596512"/>
    </source>
</evidence>
<dbReference type="Pfam" id="PF06999">
    <property type="entry name" value="Suc_Fer-like"/>
    <property type="match status" value="1"/>
</dbReference>
<dbReference type="Proteomes" id="UP001596512">
    <property type="component" value="Unassembled WGS sequence"/>
</dbReference>
<dbReference type="PANTHER" id="PTHR31902:SF22">
    <property type="entry name" value="SLL1203 PROTEIN"/>
    <property type="match status" value="1"/>
</dbReference>
<dbReference type="InterPro" id="IPR036249">
    <property type="entry name" value="Thioredoxin-like_sf"/>
</dbReference>
<sequence length="288" mass="30450">MTRERCAQARRRRGDPLVGTAPPVRRWLLVEQPGPWGPQPVPDSALPAPVKAALVARAADLGARLLLIRPPGRWPEGPRRCGYADSVAGTLRWASCDDPADLPGLDPTTGVLDEEPLYLVCAHGGHDACCAVLGRPAAAALAAARPGRVWECSHLGGDRFAGNVVVLPEGLYYGDVTADAAAGLADAHDKGLITPDLFRGRSTLPAPAQAAQHFARLRDGVAAIGSYPPREVVRVGHEVWDVRFDGEVLRVRAVFERSDTPLTCAATVPAAIRSFELVSARAEPGGAP</sequence>
<name>A0ABW2TUF8_9PSEU</name>
<comment type="caution">
    <text evidence="1">The sequence shown here is derived from an EMBL/GenBank/DDBJ whole genome shotgun (WGS) entry which is preliminary data.</text>
</comment>
<protein>
    <submittedName>
        <fullName evidence="1">Sucrase ferredoxin</fullName>
    </submittedName>
</protein>
<dbReference type="EMBL" id="JBHTEY010000004">
    <property type="protein sequence ID" value="MFC7617467.1"/>
    <property type="molecule type" value="Genomic_DNA"/>
</dbReference>
<gene>
    <name evidence="1" type="ORF">ACFQV2_32635</name>
</gene>
<evidence type="ECO:0000313" key="1">
    <source>
        <dbReference type="EMBL" id="MFC7617467.1"/>
    </source>
</evidence>
<organism evidence="1 2">
    <name type="scientific">Actinokineospora soli</name>
    <dbReference type="NCBI Taxonomy" id="1048753"/>
    <lineage>
        <taxon>Bacteria</taxon>
        <taxon>Bacillati</taxon>
        <taxon>Actinomycetota</taxon>
        <taxon>Actinomycetes</taxon>
        <taxon>Pseudonocardiales</taxon>
        <taxon>Pseudonocardiaceae</taxon>
        <taxon>Actinokineospora</taxon>
    </lineage>
</organism>
<proteinExistence type="predicted"/>